<comment type="caution">
    <text evidence="2">The sequence shown here is derived from an EMBL/GenBank/DDBJ whole genome shotgun (WGS) entry which is preliminary data.</text>
</comment>
<evidence type="ECO:0000313" key="3">
    <source>
        <dbReference type="Proteomes" id="UP001146793"/>
    </source>
</evidence>
<reference evidence="2" key="1">
    <citation type="submission" date="2022-08" db="EMBL/GenBank/DDBJ databases">
        <title>Novel sulphate-reducing endosymbionts in the free-living metamonad Anaeramoeba.</title>
        <authorList>
            <person name="Jerlstrom-Hultqvist J."/>
            <person name="Cepicka I."/>
            <person name="Gallot-Lavallee L."/>
            <person name="Salas-Leiva D."/>
            <person name="Curtis B.A."/>
            <person name="Zahonova K."/>
            <person name="Pipaliya S."/>
            <person name="Dacks J."/>
            <person name="Roger A.J."/>
        </authorList>
    </citation>
    <scope>NUCLEOTIDE SEQUENCE</scope>
    <source>
        <strain evidence="2">Busselton2</strain>
    </source>
</reference>
<dbReference type="PANTHER" id="PTHR37516">
    <property type="entry name" value="SCA1 COMPLEX SCAFFOLD PROTEIN SCAA"/>
    <property type="match status" value="1"/>
</dbReference>
<sequence length="1148" mass="135580">MEDTISILGKTEPWSNQIIPKEPDPYSFNTYSEYEKAYLNWGKVVIENTKKIPPHAKDFKQLHKITKSETKPQKNEKCTDVNNKEEEKHNEKINKGKVLKSSYLDLKKLNNFPHLKTKFGDWLFNYEKLINLQSPLTAFQSIEILHFNLSQNKYNQSKQLLYNNNFNINYIDKIYDFNFEKIINKYKKYDESNIFKSNSKILKKINNGNKIENEDTKLYECLVFFFNFIKGSITECLSNKSARILGTMNGIQECNNNKLGIKNQNGNGNDDNENENNNKVNDNKKILIYFKTLKNNYLRRNDILDGIFQLHNNYPKYKVEGEKIILQIPNYDLNESFDLNLISKKNLNSKKLISKYENQLKSNLNEYNENKLKLRHYPNKYSKSNIDNEFLKHDQIFNTINDKPKIEHILQILLIDCHLDIFKDWLKKKSSFKSKIIQNGDIFHSLINKSNIKKILDLFFMSNSKKIHSKIAYIISKPLLSSTGSLIIEYFFNNNNLKYLFSIIYALNYFEDENININLPYIDEELNYSELLCGFNSSEIEISIMKCFYNQQIIKANKKKQDRIKTKTNQVNLKKNNQLYSSILSQLLKQIQSVPEFLEEYIWIGYSSRSKRISNYYLLLIVILLNQNNETINRCFISPKVDLRNKLLQFMKTKYKHVKITLEILFKYLLKNDLILKYLINQYHSSPLYLISDLSPSMAINLNNSNRNKNNININNKKNNHNNNNNNNNNNSNSNSNSNSSGILILPFKSIFCYLILKASCNKYKTIYLEKVITNKGVKIDPVELEENALLNEKCFQNIIGHLFELINEENTQPIQLLELIAKMIFKMSKYLLIFWKVDIYNKNIKIKKETIDNSFYIENTILVKLLQMVLLNNGKNYSIKLKSYLVKILINLLPHPKIYQFYLNNEEKFFSKIYTCLRNTNDYNLAKLIFKLLFNIIFFNENAINELIDKKKLQTFLALISSSSTIPLVTSGLYFLSKMLTINDYVRQKKKTLTLINSKHFSKKMSKIVNKTHAIFIDFFYQNFMFVKLNMVFMKYIKDTPINNQNPFVCSKLFQAYNIILTKPFCQKILKNNKKKEQYKEGIHFFENLCIGKNMELDLFKKSNNNNNNINTNNNNNNNNFNSNSNNNKYLDKKNSKSKFKRWFNKN</sequence>
<dbReference type="GO" id="GO:1904515">
    <property type="term" value="P:positive regulation of TORC2 signaling"/>
    <property type="evidence" value="ECO:0007669"/>
    <property type="project" value="TreeGrafter"/>
</dbReference>
<accession>A0AAV7ZW57</accession>
<proteinExistence type="predicted"/>
<dbReference type="Proteomes" id="UP001146793">
    <property type="component" value="Unassembled WGS sequence"/>
</dbReference>
<protein>
    <submittedName>
        <fullName evidence="2">Nnp-1 protein putative nuclear protein 1 nop52</fullName>
    </submittedName>
</protein>
<organism evidence="2 3">
    <name type="scientific">Anaeramoeba flamelloides</name>
    <dbReference type="NCBI Taxonomy" id="1746091"/>
    <lineage>
        <taxon>Eukaryota</taxon>
        <taxon>Metamonada</taxon>
        <taxon>Anaeramoebidae</taxon>
        <taxon>Anaeramoeba</taxon>
    </lineage>
</organism>
<feature type="region of interest" description="Disordered" evidence="1">
    <location>
        <begin position="709"/>
        <end position="736"/>
    </location>
</feature>
<evidence type="ECO:0000313" key="2">
    <source>
        <dbReference type="EMBL" id="KAJ3444618.1"/>
    </source>
</evidence>
<dbReference type="EMBL" id="JANTQA010000023">
    <property type="protein sequence ID" value="KAJ3444618.1"/>
    <property type="molecule type" value="Genomic_DNA"/>
</dbReference>
<name>A0AAV7ZW57_9EUKA</name>
<feature type="region of interest" description="Disordered" evidence="1">
    <location>
        <begin position="1108"/>
        <end position="1133"/>
    </location>
</feature>
<dbReference type="AlphaFoldDB" id="A0AAV7ZW57"/>
<dbReference type="InterPro" id="IPR037474">
    <property type="entry name" value="ScaA"/>
</dbReference>
<feature type="compositionally biased region" description="Low complexity" evidence="1">
    <location>
        <begin position="1108"/>
        <end position="1130"/>
    </location>
</feature>
<feature type="region of interest" description="Disordered" evidence="1">
    <location>
        <begin position="69"/>
        <end position="91"/>
    </location>
</feature>
<dbReference type="GO" id="GO:0005886">
    <property type="term" value="C:plasma membrane"/>
    <property type="evidence" value="ECO:0007669"/>
    <property type="project" value="TreeGrafter"/>
</dbReference>
<dbReference type="GO" id="GO:0046579">
    <property type="term" value="P:positive regulation of Ras protein signal transduction"/>
    <property type="evidence" value="ECO:0007669"/>
    <property type="project" value="TreeGrafter"/>
</dbReference>
<dbReference type="GO" id="GO:0005829">
    <property type="term" value="C:cytosol"/>
    <property type="evidence" value="ECO:0007669"/>
    <property type="project" value="TreeGrafter"/>
</dbReference>
<gene>
    <name evidence="2" type="ORF">M0812_10476</name>
</gene>
<dbReference type="PANTHER" id="PTHR37516:SF1">
    <property type="entry name" value="SCA1 COMPLEX SCAFFOLD PROTEIN SCAA"/>
    <property type="match status" value="1"/>
</dbReference>
<evidence type="ECO:0000256" key="1">
    <source>
        <dbReference type="SAM" id="MobiDB-lite"/>
    </source>
</evidence>